<accession>A0A0C3QDR8</accession>
<dbReference type="PANTHER" id="PTHR46791:SF5">
    <property type="entry name" value="CLR5 DOMAIN-CONTAINING PROTEIN-RELATED"/>
    <property type="match status" value="1"/>
</dbReference>
<dbReference type="HOGENOM" id="CLU_111205_0_0_1"/>
<reference evidence="4" key="2">
    <citation type="submission" date="2015-01" db="EMBL/GenBank/DDBJ databases">
        <title>Evolutionary Origins and Diversification of the Mycorrhizal Mutualists.</title>
        <authorList>
            <consortium name="DOE Joint Genome Institute"/>
            <consortium name="Mycorrhizal Genomics Consortium"/>
            <person name="Kohler A."/>
            <person name="Kuo A."/>
            <person name="Nagy L.G."/>
            <person name="Floudas D."/>
            <person name="Copeland A."/>
            <person name="Barry K.W."/>
            <person name="Cichocki N."/>
            <person name="Veneault-Fourrey C."/>
            <person name="LaButti K."/>
            <person name="Lindquist E.A."/>
            <person name="Lipzen A."/>
            <person name="Lundell T."/>
            <person name="Morin E."/>
            <person name="Murat C."/>
            <person name="Riley R."/>
            <person name="Ohm R."/>
            <person name="Sun H."/>
            <person name="Tunlid A."/>
            <person name="Henrissat B."/>
            <person name="Grigoriev I.V."/>
            <person name="Hibbett D.S."/>
            <person name="Martin F."/>
        </authorList>
    </citation>
    <scope>NUCLEOTIDE SEQUENCE [LARGE SCALE GENOMIC DNA]</scope>
    <source>
        <strain evidence="4">MUT 4182</strain>
    </source>
</reference>
<organism evidence="3 4">
    <name type="scientific">Tulasnella calospora MUT 4182</name>
    <dbReference type="NCBI Taxonomy" id="1051891"/>
    <lineage>
        <taxon>Eukaryota</taxon>
        <taxon>Fungi</taxon>
        <taxon>Dikarya</taxon>
        <taxon>Basidiomycota</taxon>
        <taxon>Agaricomycotina</taxon>
        <taxon>Agaricomycetes</taxon>
        <taxon>Cantharellales</taxon>
        <taxon>Tulasnellaceae</taxon>
        <taxon>Tulasnella</taxon>
    </lineage>
</organism>
<dbReference type="OrthoDB" id="3252187at2759"/>
<reference evidence="3 4" key="1">
    <citation type="submission" date="2014-04" db="EMBL/GenBank/DDBJ databases">
        <authorList>
            <consortium name="DOE Joint Genome Institute"/>
            <person name="Kuo A."/>
            <person name="Girlanda M."/>
            <person name="Perotto S."/>
            <person name="Kohler A."/>
            <person name="Nagy L.G."/>
            <person name="Floudas D."/>
            <person name="Copeland A."/>
            <person name="Barry K.W."/>
            <person name="Cichocki N."/>
            <person name="Veneault-Fourrey C."/>
            <person name="LaButti K."/>
            <person name="Lindquist E.A."/>
            <person name="Lipzen A."/>
            <person name="Lundell T."/>
            <person name="Morin E."/>
            <person name="Murat C."/>
            <person name="Sun H."/>
            <person name="Tunlid A."/>
            <person name="Henrissat B."/>
            <person name="Grigoriev I.V."/>
            <person name="Hibbett D.S."/>
            <person name="Martin F."/>
            <person name="Nordberg H.P."/>
            <person name="Cantor M.N."/>
            <person name="Hua S.X."/>
        </authorList>
    </citation>
    <scope>NUCLEOTIDE SEQUENCE [LARGE SCALE GENOMIC DNA]</scope>
    <source>
        <strain evidence="3 4">MUT 4182</strain>
    </source>
</reference>
<evidence type="ECO:0000313" key="3">
    <source>
        <dbReference type="EMBL" id="KIO29195.1"/>
    </source>
</evidence>
<name>A0A0C3QDR8_9AGAM</name>
<feature type="domain" description="Integrase core" evidence="2">
    <location>
        <begin position="2"/>
        <end position="123"/>
    </location>
</feature>
<evidence type="ECO:0000256" key="1">
    <source>
        <dbReference type="SAM" id="MobiDB-lite"/>
    </source>
</evidence>
<gene>
    <name evidence="3" type="ORF">M407DRAFT_70811</name>
</gene>
<dbReference type="InterPro" id="IPR058913">
    <property type="entry name" value="Integrase_dom_put"/>
</dbReference>
<feature type="non-terminal residue" evidence="3">
    <location>
        <position position="1"/>
    </location>
</feature>
<evidence type="ECO:0000259" key="2">
    <source>
        <dbReference type="Pfam" id="PF24764"/>
    </source>
</evidence>
<dbReference type="EMBL" id="KN822985">
    <property type="protein sequence ID" value="KIO29195.1"/>
    <property type="molecule type" value="Genomic_DNA"/>
</dbReference>
<sequence length="225" mass="25822">LRGDHGVENVLVAAWMEANKGARRGSYIWGRSVHNVRIERLWVDVTAQFGRKWADFFTQLEIYHGLDVNNTYHLWLLHYLFLSDINADCRFFAEAWNRHKIKNKGQPARSPEDMFFFDMITNGVRGDTLVSGEIESYGIDWEAMPASQSRNDEPLRHTSWVGHTGPPPNLNGVTVEPPSDSGLSDRDIDELYLFITPLLSSFDDQSKAARWDWALAFSRSRSALY</sequence>
<dbReference type="Pfam" id="PF24764">
    <property type="entry name" value="rva_4"/>
    <property type="match status" value="1"/>
</dbReference>
<dbReference type="PANTHER" id="PTHR46791">
    <property type="entry name" value="EXPRESSED PROTEIN"/>
    <property type="match status" value="1"/>
</dbReference>
<feature type="region of interest" description="Disordered" evidence="1">
    <location>
        <begin position="152"/>
        <end position="182"/>
    </location>
</feature>
<dbReference type="AlphaFoldDB" id="A0A0C3QDR8"/>
<protein>
    <recommendedName>
        <fullName evidence="2">Integrase core domain-containing protein</fullName>
    </recommendedName>
</protein>
<evidence type="ECO:0000313" key="4">
    <source>
        <dbReference type="Proteomes" id="UP000054248"/>
    </source>
</evidence>
<dbReference type="STRING" id="1051891.A0A0C3QDR8"/>
<keyword evidence="4" id="KW-1185">Reference proteome</keyword>
<proteinExistence type="predicted"/>
<dbReference type="Proteomes" id="UP000054248">
    <property type="component" value="Unassembled WGS sequence"/>
</dbReference>